<dbReference type="EMBL" id="MU128912">
    <property type="protein sequence ID" value="KAF9520440.1"/>
    <property type="molecule type" value="Genomic_DNA"/>
</dbReference>
<evidence type="ECO:0000313" key="2">
    <source>
        <dbReference type="EMBL" id="KAF9520440.1"/>
    </source>
</evidence>
<keyword evidence="3" id="KW-1185">Reference proteome</keyword>
<name>A0A9P6BBK1_9AGAM</name>
<feature type="region of interest" description="Disordered" evidence="1">
    <location>
        <begin position="1"/>
        <end position="58"/>
    </location>
</feature>
<reference evidence="2" key="1">
    <citation type="journal article" date="2020" name="Nat. Commun.">
        <title>Large-scale genome sequencing of mycorrhizal fungi provides insights into the early evolution of symbiotic traits.</title>
        <authorList>
            <person name="Miyauchi S."/>
            <person name="Kiss E."/>
            <person name="Kuo A."/>
            <person name="Drula E."/>
            <person name="Kohler A."/>
            <person name="Sanchez-Garcia M."/>
            <person name="Morin E."/>
            <person name="Andreopoulos B."/>
            <person name="Barry K.W."/>
            <person name="Bonito G."/>
            <person name="Buee M."/>
            <person name="Carver A."/>
            <person name="Chen C."/>
            <person name="Cichocki N."/>
            <person name="Clum A."/>
            <person name="Culley D."/>
            <person name="Crous P.W."/>
            <person name="Fauchery L."/>
            <person name="Girlanda M."/>
            <person name="Hayes R.D."/>
            <person name="Keri Z."/>
            <person name="LaButti K."/>
            <person name="Lipzen A."/>
            <person name="Lombard V."/>
            <person name="Magnuson J."/>
            <person name="Maillard F."/>
            <person name="Murat C."/>
            <person name="Nolan M."/>
            <person name="Ohm R.A."/>
            <person name="Pangilinan J."/>
            <person name="Pereira M.F."/>
            <person name="Perotto S."/>
            <person name="Peter M."/>
            <person name="Pfister S."/>
            <person name="Riley R."/>
            <person name="Sitrit Y."/>
            <person name="Stielow J.B."/>
            <person name="Szollosi G."/>
            <person name="Zifcakova L."/>
            <person name="Stursova M."/>
            <person name="Spatafora J.W."/>
            <person name="Tedersoo L."/>
            <person name="Vaario L.M."/>
            <person name="Yamada A."/>
            <person name="Yan M."/>
            <person name="Wang P."/>
            <person name="Xu J."/>
            <person name="Bruns T."/>
            <person name="Baldrian P."/>
            <person name="Vilgalys R."/>
            <person name="Dunand C."/>
            <person name="Henrissat B."/>
            <person name="Grigoriev I.V."/>
            <person name="Hibbett D."/>
            <person name="Nagy L.G."/>
            <person name="Martin F.M."/>
        </authorList>
    </citation>
    <scope>NUCLEOTIDE SEQUENCE</scope>
    <source>
        <strain evidence="2">UP504</strain>
    </source>
</reference>
<dbReference type="Proteomes" id="UP000886523">
    <property type="component" value="Unassembled WGS sequence"/>
</dbReference>
<dbReference type="AlphaFoldDB" id="A0A9P6BBK1"/>
<comment type="caution">
    <text evidence="2">The sequence shown here is derived from an EMBL/GenBank/DDBJ whole genome shotgun (WGS) entry which is preliminary data.</text>
</comment>
<evidence type="ECO:0000313" key="3">
    <source>
        <dbReference type="Proteomes" id="UP000886523"/>
    </source>
</evidence>
<feature type="non-terminal residue" evidence="2">
    <location>
        <position position="1"/>
    </location>
</feature>
<organism evidence="2 3">
    <name type="scientific">Hydnum rufescens UP504</name>
    <dbReference type="NCBI Taxonomy" id="1448309"/>
    <lineage>
        <taxon>Eukaryota</taxon>
        <taxon>Fungi</taxon>
        <taxon>Dikarya</taxon>
        <taxon>Basidiomycota</taxon>
        <taxon>Agaricomycotina</taxon>
        <taxon>Agaricomycetes</taxon>
        <taxon>Cantharellales</taxon>
        <taxon>Hydnaceae</taxon>
        <taxon>Hydnum</taxon>
    </lineage>
</organism>
<gene>
    <name evidence="2" type="ORF">BS47DRAFT_1336101</name>
</gene>
<accession>A0A9P6BBK1</accession>
<feature type="compositionally biased region" description="Basic and acidic residues" evidence="1">
    <location>
        <begin position="26"/>
        <end position="36"/>
    </location>
</feature>
<proteinExistence type="predicted"/>
<protein>
    <submittedName>
        <fullName evidence="2">Uncharacterized protein</fullName>
    </submittedName>
</protein>
<evidence type="ECO:0000256" key="1">
    <source>
        <dbReference type="SAM" id="MobiDB-lite"/>
    </source>
</evidence>
<sequence>LFKFLRPQHPVPTPEPRSRSQVLSVDHTDPGSKTPRETGIVQSSASPMHHGTPPRLDPLPTLSLGILGILRLLSTPLSVLS</sequence>